<sequence length="715" mass="77924">MGWLWGVVLVRTGPYWSVLVPYWFCRSSYGAAVGGRYWSIPVRTESPRAPSLFPLVSCASPVTQDLYSVGCAALDFLPDHLDISWSNSLHRNVTDGVRIFPVVPVSGRYSAATSLTLPLVEGKSQQPFYCRVAHRQGTATIAVSNHDPVHQVPLVTLHPPSREDFEGPYRNSSLLCQIRGPREVASIRWLKNGVHLQDGVTTETAALEGKGVYVTDSRVIVTESEWDAGTVYTCQVEEELRNTSKALECGYNRPDGGEEIAVRVVPPVFADIFKDKVAKLTCKVANLPTVDGLVISWWKENGEKLETKTSARVLQPNSLYSVDGVASVCADEWDKGEVYTCKVTHPELLFPTEVKLQKTMGSSSSSCRLHPPLAISVLTVFILLLKPSSSSWNLHPPPQTFILLLEPSSSSSNHLLLKPSSSSWNLHPPPQTFILLLEPSSSSSNLHPPPGTFILLLEPSSSSSNLHPPPGTFILLLEPSSSSSNLHPPPGTFILLLEPSSSSSNLHPPPGTFILLLEPSSSSWNLHPPPGTFILLLKPSSSSWNLHPPPPHSWNLHPPPRLILLKPSSSSWNLHPPPQTFILLLEPSSSSSNPPGTFILLLESSSSSSNSLLLESSSSSHNFSLTIFILLSQSSSSSHNLIPAISVLAIFIPLSRSSSSSWNLHPPRAGFILPVRSSSSPCKLRPPLAIFIIFSRSSSPSRDLHPPLVIFILLL</sequence>
<evidence type="ECO:0000256" key="1">
    <source>
        <dbReference type="ARBA" id="ARBA00023319"/>
    </source>
</evidence>
<dbReference type="PROSITE" id="PS00290">
    <property type="entry name" value="IG_MHC"/>
    <property type="match status" value="1"/>
</dbReference>
<evidence type="ECO:0000313" key="4">
    <source>
        <dbReference type="Proteomes" id="UP001623348"/>
    </source>
</evidence>
<feature type="domain" description="Ig-like" evidence="2">
    <location>
        <begin position="50"/>
        <end position="142"/>
    </location>
</feature>
<feature type="domain" description="Ig-like" evidence="2">
    <location>
        <begin position="153"/>
        <end position="248"/>
    </location>
</feature>
<dbReference type="SUPFAM" id="SSF48726">
    <property type="entry name" value="Immunoglobulin"/>
    <property type="match status" value="3"/>
</dbReference>
<dbReference type="InterPro" id="IPR007110">
    <property type="entry name" value="Ig-like_dom"/>
</dbReference>
<dbReference type="InterPro" id="IPR003597">
    <property type="entry name" value="Ig_C1-set"/>
</dbReference>
<dbReference type="PANTHER" id="PTHR23411">
    <property type="entry name" value="TAPASIN"/>
    <property type="match status" value="1"/>
</dbReference>
<feature type="domain" description="Ig-like" evidence="2">
    <location>
        <begin position="275"/>
        <end position="357"/>
    </location>
</feature>
<dbReference type="Gene3D" id="2.60.40.10">
    <property type="entry name" value="Immunoglobulins"/>
    <property type="match status" value="3"/>
</dbReference>
<name>A0ABC9XY56_GRUJA</name>
<dbReference type="InterPro" id="IPR036179">
    <property type="entry name" value="Ig-like_dom_sf"/>
</dbReference>
<comment type="caution">
    <text evidence="3">The sequence shown here is derived from an EMBL/GenBank/DDBJ whole genome shotgun (WGS) entry which is preliminary data.</text>
</comment>
<dbReference type="InterPro" id="IPR013783">
    <property type="entry name" value="Ig-like_fold"/>
</dbReference>
<dbReference type="EMBL" id="BAAFJT010000037">
    <property type="protein sequence ID" value="GAB0202239.1"/>
    <property type="molecule type" value="Genomic_DNA"/>
</dbReference>
<organism evidence="3 4">
    <name type="scientific">Grus japonensis</name>
    <name type="common">Japanese crane</name>
    <name type="synonym">Red-crowned crane</name>
    <dbReference type="NCBI Taxonomy" id="30415"/>
    <lineage>
        <taxon>Eukaryota</taxon>
        <taxon>Metazoa</taxon>
        <taxon>Chordata</taxon>
        <taxon>Craniata</taxon>
        <taxon>Vertebrata</taxon>
        <taxon>Euteleostomi</taxon>
        <taxon>Archelosauria</taxon>
        <taxon>Archosauria</taxon>
        <taxon>Dinosauria</taxon>
        <taxon>Saurischia</taxon>
        <taxon>Theropoda</taxon>
        <taxon>Coelurosauria</taxon>
        <taxon>Aves</taxon>
        <taxon>Neognathae</taxon>
        <taxon>Neoaves</taxon>
        <taxon>Gruiformes</taxon>
        <taxon>Gruidae</taxon>
        <taxon>Grus</taxon>
    </lineage>
</organism>
<dbReference type="Proteomes" id="UP001623348">
    <property type="component" value="Unassembled WGS sequence"/>
</dbReference>
<dbReference type="Pfam" id="PF07654">
    <property type="entry name" value="C1-set"/>
    <property type="match status" value="3"/>
</dbReference>
<dbReference type="InterPro" id="IPR003006">
    <property type="entry name" value="Ig/MHC_CS"/>
</dbReference>
<reference evidence="3 4" key="1">
    <citation type="submission" date="2024-06" db="EMBL/GenBank/DDBJ databases">
        <title>The draft genome of Grus japonensis, version 3.</title>
        <authorList>
            <person name="Nabeshima K."/>
            <person name="Suzuki S."/>
            <person name="Onuma M."/>
        </authorList>
    </citation>
    <scope>NUCLEOTIDE SEQUENCE [LARGE SCALE GENOMIC DNA]</scope>
    <source>
        <strain evidence="3 4">451A</strain>
    </source>
</reference>
<dbReference type="AlphaFoldDB" id="A0ABC9XY56"/>
<evidence type="ECO:0000259" key="2">
    <source>
        <dbReference type="PROSITE" id="PS50835"/>
    </source>
</evidence>
<evidence type="ECO:0000313" key="3">
    <source>
        <dbReference type="EMBL" id="GAB0202239.1"/>
    </source>
</evidence>
<accession>A0ABC9XY56</accession>
<dbReference type="PROSITE" id="PS50835">
    <property type="entry name" value="IG_LIKE"/>
    <property type="match status" value="3"/>
</dbReference>
<keyword evidence="4" id="KW-1185">Reference proteome</keyword>
<dbReference type="FunFam" id="2.60.40.10:FF:000998">
    <property type="entry name" value="Immunoglobulin heavy constant epsilon"/>
    <property type="match status" value="1"/>
</dbReference>
<gene>
    <name evidence="3" type="ORF">GRJ2_002689500</name>
</gene>
<dbReference type="SMART" id="SM00407">
    <property type="entry name" value="IGc1"/>
    <property type="match status" value="3"/>
</dbReference>
<dbReference type="InterPro" id="IPR050380">
    <property type="entry name" value="Immune_Resp_Modulators"/>
</dbReference>
<proteinExistence type="predicted"/>
<protein>
    <submittedName>
        <fullName evidence="3">Matrix metalloproteinase-14-like</fullName>
    </submittedName>
</protein>
<keyword evidence="1" id="KW-0393">Immunoglobulin domain</keyword>